<organism evidence="1 2">
    <name type="scientific">Xylaria curta</name>
    <dbReference type="NCBI Taxonomy" id="42375"/>
    <lineage>
        <taxon>Eukaryota</taxon>
        <taxon>Fungi</taxon>
        <taxon>Dikarya</taxon>
        <taxon>Ascomycota</taxon>
        <taxon>Pezizomycotina</taxon>
        <taxon>Sordariomycetes</taxon>
        <taxon>Xylariomycetidae</taxon>
        <taxon>Xylariales</taxon>
        <taxon>Xylariaceae</taxon>
        <taxon>Xylaria</taxon>
    </lineage>
</organism>
<reference evidence="1" key="1">
    <citation type="submission" date="2022-10" db="EMBL/GenBank/DDBJ databases">
        <title>Genome Sequence of Xylaria curta.</title>
        <authorList>
            <person name="Buettner E."/>
        </authorList>
    </citation>
    <scope>NUCLEOTIDE SEQUENCE</scope>
    <source>
        <strain evidence="1">Babe10</strain>
    </source>
</reference>
<keyword evidence="2" id="KW-1185">Reference proteome</keyword>
<proteinExistence type="predicted"/>
<accession>A0ACC1MFL3</accession>
<name>A0ACC1MFL3_9PEZI</name>
<comment type="caution">
    <text evidence="1">The sequence shown here is derived from an EMBL/GenBank/DDBJ whole genome shotgun (WGS) entry which is preliminary data.</text>
</comment>
<gene>
    <name evidence="1" type="ORF">NUW58_g10816</name>
</gene>
<sequence length="119" mass="13442">MEELAAPNAVWTFNSQVSTQWDGLRHFAYQDAELFYNGVSQRDIHDVDEAWSEQGIVGRGVLIDYHGWRTSPEGQAQSKVKDYDSFESVSIPLEDLQACLKAQGTELKFGDILFIRSGK</sequence>
<dbReference type="EMBL" id="JAPDGR010005427">
    <property type="protein sequence ID" value="KAJ2965802.1"/>
    <property type="molecule type" value="Genomic_DNA"/>
</dbReference>
<evidence type="ECO:0000313" key="1">
    <source>
        <dbReference type="EMBL" id="KAJ2965802.1"/>
    </source>
</evidence>
<protein>
    <submittedName>
        <fullName evidence="1">Uncharacterized protein</fullName>
    </submittedName>
</protein>
<dbReference type="Proteomes" id="UP001143856">
    <property type="component" value="Unassembled WGS sequence"/>
</dbReference>
<evidence type="ECO:0000313" key="2">
    <source>
        <dbReference type="Proteomes" id="UP001143856"/>
    </source>
</evidence>